<comment type="function">
    <text evidence="8">Catalyzes the NADPH-dependent reduction of glutamyl-tRNA(Glu) to glutamate 1-semialdehyde (GSA).</text>
</comment>
<name>A0A1Q5Q4C6_9ACTO</name>
<dbReference type="SUPFAM" id="SSF69075">
    <property type="entry name" value="Glutamyl tRNA-reductase dimerization domain"/>
    <property type="match status" value="1"/>
</dbReference>
<dbReference type="Proteomes" id="UP000185628">
    <property type="component" value="Unassembled WGS sequence"/>
</dbReference>
<dbReference type="SUPFAM" id="SSF69742">
    <property type="entry name" value="Glutamyl tRNA-reductase catalytic, N-terminal domain"/>
    <property type="match status" value="1"/>
</dbReference>
<dbReference type="EMBL" id="MQVR01000013">
    <property type="protein sequence ID" value="OKL54549.1"/>
    <property type="molecule type" value="Genomic_DNA"/>
</dbReference>
<reference evidence="17" key="1">
    <citation type="submission" date="2016-12" db="EMBL/GenBank/DDBJ databases">
        <authorList>
            <person name="Meng X."/>
        </authorList>
    </citation>
    <scope>NUCLEOTIDE SEQUENCE [LARGE SCALE GENOMIC DNA]</scope>
    <source>
        <strain evidence="17">DSM 19116</strain>
    </source>
</reference>
<dbReference type="GO" id="GO:0050661">
    <property type="term" value="F:NADP binding"/>
    <property type="evidence" value="ECO:0007669"/>
    <property type="project" value="InterPro"/>
</dbReference>
<feature type="binding site" evidence="8 10">
    <location>
        <begin position="119"/>
        <end position="121"/>
    </location>
    <ligand>
        <name>substrate</name>
    </ligand>
</feature>
<dbReference type="InterPro" id="IPR036291">
    <property type="entry name" value="NAD(P)-bd_dom_sf"/>
</dbReference>
<feature type="domain" description="Tetrapyrrole biosynthesis glutamyl-tRNA reductase dimerisation" evidence="13">
    <location>
        <begin position="322"/>
        <end position="415"/>
    </location>
</feature>
<evidence type="ECO:0000256" key="7">
    <source>
        <dbReference type="ARBA" id="ARBA00047464"/>
    </source>
</evidence>
<dbReference type="Pfam" id="PF01488">
    <property type="entry name" value="Shikimate_DH"/>
    <property type="match status" value="1"/>
</dbReference>
<dbReference type="InterPro" id="IPR000343">
    <property type="entry name" value="4pyrrol_synth_GluRdtase"/>
</dbReference>
<dbReference type="Gene3D" id="3.40.50.720">
    <property type="entry name" value="NAD(P)-binding Rossmann-like Domain"/>
    <property type="match status" value="1"/>
</dbReference>
<dbReference type="Pfam" id="PF00745">
    <property type="entry name" value="GlutR_dimer"/>
    <property type="match status" value="1"/>
</dbReference>
<dbReference type="NCBIfam" id="NF000750">
    <property type="entry name" value="PRK00045.3-4"/>
    <property type="match status" value="1"/>
</dbReference>
<feature type="domain" description="Quinate/shikimate 5-dehydrogenase/glutamyl-tRNA reductase" evidence="14">
    <location>
        <begin position="180"/>
        <end position="309"/>
    </location>
</feature>
<feature type="active site" description="Nucleophile" evidence="8 9">
    <location>
        <position position="48"/>
    </location>
</feature>
<comment type="caution">
    <text evidence="16">The sequence shown here is derived from an EMBL/GenBank/DDBJ whole genome shotgun (WGS) entry which is preliminary data.</text>
</comment>
<dbReference type="InterPro" id="IPR015896">
    <property type="entry name" value="4pyrrol_synth_GluRdtase_dimer"/>
</dbReference>
<protein>
    <recommendedName>
        <fullName evidence="3 8">Glutamyl-tRNA reductase</fullName>
        <shortName evidence="8">GluTR</shortName>
        <ecNumber evidence="3 8">1.2.1.70</ecNumber>
    </recommendedName>
</protein>
<evidence type="ECO:0000313" key="17">
    <source>
        <dbReference type="Proteomes" id="UP000185628"/>
    </source>
</evidence>
<keyword evidence="6 8" id="KW-0627">Porphyrin biosynthesis</keyword>
<dbReference type="PANTHER" id="PTHR43013:SF1">
    <property type="entry name" value="GLUTAMYL-TRNA REDUCTASE"/>
    <property type="match status" value="1"/>
</dbReference>
<dbReference type="RefSeq" id="WP_073716023.1">
    <property type="nucleotide sequence ID" value="NZ_MQVR01000013.1"/>
</dbReference>
<evidence type="ECO:0000259" key="15">
    <source>
        <dbReference type="Pfam" id="PF05201"/>
    </source>
</evidence>
<feature type="site" description="Important for activity" evidence="8 12">
    <location>
        <position position="104"/>
    </location>
</feature>
<dbReference type="SUPFAM" id="SSF51735">
    <property type="entry name" value="NAD(P)-binding Rossmann-fold domains"/>
    <property type="match status" value="1"/>
</dbReference>
<sequence>MGLHLYSVHHRAHGLAGVERVTPAVAGLARRAVASPLPIRGALTLATCNRVELLLDVDEARDPISWQDLDAYVESELTAHEDAGDEERAPVGARAHHLADAVTHIFDVAAGLDSMVVGEREISGQLRRALTVASREGTASHLIHRTVQSALRTSRKVAHLTGLASAGRSVVGVGLTVASEGQPPLADCRVLLIGTGSYAGASVAALHERGAMDVSVYSSSGRAEQFAAGHDLKAVPHEAFLETLADADLVVSCRGIGSPVLTTAEVNAALAMRDDRELVILDLALTRDVEAHVRELDGVRVIDLADVQSAVPDVGFDQVARAVDLVREGTAELARELDQRRLDPAIVALRALVSDAVDEELDRLPAGDVIPREAAVQALRRLAARMAHIPTSRAHDAAHAGRAAEYVDALNAVLGIEAQLGERALAGADGCGRARLFGGESSTSCPVTGIDLADLGSSEQQ</sequence>
<dbReference type="Gene3D" id="3.30.460.30">
    <property type="entry name" value="Glutamyl-tRNA reductase, N-terminal domain"/>
    <property type="match status" value="1"/>
</dbReference>
<dbReference type="PANTHER" id="PTHR43013">
    <property type="entry name" value="GLUTAMYL-TRNA REDUCTASE"/>
    <property type="match status" value="1"/>
</dbReference>
<dbReference type="AlphaFoldDB" id="A0A1Q5Q4C6"/>
<evidence type="ECO:0000256" key="8">
    <source>
        <dbReference type="HAMAP-Rule" id="MF_00087"/>
    </source>
</evidence>
<evidence type="ECO:0000256" key="9">
    <source>
        <dbReference type="PIRSR" id="PIRSR000445-1"/>
    </source>
</evidence>
<dbReference type="InterPro" id="IPR036343">
    <property type="entry name" value="GluRdtase_N_sf"/>
</dbReference>
<dbReference type="UniPathway" id="UPA00251">
    <property type="reaction ID" value="UER00316"/>
</dbReference>
<evidence type="ECO:0000256" key="10">
    <source>
        <dbReference type="PIRSR" id="PIRSR000445-2"/>
    </source>
</evidence>
<accession>A0A1Q5Q4C6</accession>
<evidence type="ECO:0000259" key="13">
    <source>
        <dbReference type="Pfam" id="PF00745"/>
    </source>
</evidence>
<feature type="binding site" evidence="8 10">
    <location>
        <position position="114"/>
    </location>
    <ligand>
        <name>substrate</name>
    </ligand>
</feature>
<dbReference type="HAMAP" id="MF_00087">
    <property type="entry name" value="Glu_tRNA_reductase"/>
    <property type="match status" value="1"/>
</dbReference>
<dbReference type="InterPro" id="IPR036453">
    <property type="entry name" value="GluRdtase_dimer_dom_sf"/>
</dbReference>
<dbReference type="GO" id="GO:0019353">
    <property type="term" value="P:protoporphyrinogen IX biosynthetic process from glutamate"/>
    <property type="evidence" value="ECO:0007669"/>
    <property type="project" value="TreeGrafter"/>
</dbReference>
<evidence type="ECO:0000256" key="1">
    <source>
        <dbReference type="ARBA" id="ARBA00005059"/>
    </source>
</evidence>
<comment type="pathway">
    <text evidence="1 8">Porphyrin-containing compound metabolism; protoporphyrin-IX biosynthesis; 5-aminolevulinate from L-glutamyl-tRNA(Glu): step 1/2.</text>
</comment>
<keyword evidence="5 8" id="KW-0560">Oxidoreductase</keyword>
<dbReference type="PIRSF" id="PIRSF000445">
    <property type="entry name" value="4pyrrol_synth_GluRdtase"/>
    <property type="match status" value="1"/>
</dbReference>
<feature type="binding site" evidence="8 10">
    <location>
        <begin position="47"/>
        <end position="50"/>
    </location>
    <ligand>
        <name>substrate</name>
    </ligand>
</feature>
<evidence type="ECO:0000256" key="12">
    <source>
        <dbReference type="PIRSR" id="PIRSR000445-4"/>
    </source>
</evidence>
<comment type="domain">
    <text evidence="8">Possesses an unusual extended V-shaped dimeric structure with each monomer consisting of three distinct domains arranged along a curved 'spinal' alpha-helix. The N-terminal catalytic domain specifically recognizes the glutamate moiety of the substrate. The second domain is the NADPH-binding domain, and the third C-terminal domain is responsible for dimerization.</text>
</comment>
<dbReference type="Pfam" id="PF05201">
    <property type="entry name" value="GlutR_N"/>
    <property type="match status" value="1"/>
</dbReference>
<evidence type="ECO:0000256" key="2">
    <source>
        <dbReference type="ARBA" id="ARBA00005916"/>
    </source>
</evidence>
<dbReference type="EC" id="1.2.1.70" evidence="3 8"/>
<keyword evidence="4 8" id="KW-0521">NADP</keyword>
<evidence type="ECO:0000256" key="6">
    <source>
        <dbReference type="ARBA" id="ARBA00023244"/>
    </source>
</evidence>
<evidence type="ECO:0000259" key="14">
    <source>
        <dbReference type="Pfam" id="PF01488"/>
    </source>
</evidence>
<evidence type="ECO:0000256" key="4">
    <source>
        <dbReference type="ARBA" id="ARBA00022857"/>
    </source>
</evidence>
<keyword evidence="17" id="KW-1185">Reference proteome</keyword>
<proteinExistence type="inferred from homology"/>
<comment type="catalytic activity">
    <reaction evidence="7 8">
        <text>(S)-4-amino-5-oxopentanoate + tRNA(Glu) + NADP(+) = L-glutamyl-tRNA(Glu) + NADPH + H(+)</text>
        <dbReference type="Rhea" id="RHEA:12344"/>
        <dbReference type="Rhea" id="RHEA-COMP:9663"/>
        <dbReference type="Rhea" id="RHEA-COMP:9680"/>
        <dbReference type="ChEBI" id="CHEBI:15378"/>
        <dbReference type="ChEBI" id="CHEBI:57501"/>
        <dbReference type="ChEBI" id="CHEBI:57783"/>
        <dbReference type="ChEBI" id="CHEBI:58349"/>
        <dbReference type="ChEBI" id="CHEBI:78442"/>
        <dbReference type="ChEBI" id="CHEBI:78520"/>
        <dbReference type="EC" id="1.2.1.70"/>
    </reaction>
</comment>
<feature type="binding site" evidence="8 11">
    <location>
        <begin position="194"/>
        <end position="199"/>
    </location>
    <ligand>
        <name>NADP(+)</name>
        <dbReference type="ChEBI" id="CHEBI:58349"/>
    </ligand>
</feature>
<evidence type="ECO:0000256" key="11">
    <source>
        <dbReference type="PIRSR" id="PIRSR000445-3"/>
    </source>
</evidence>
<organism evidence="16 17">
    <name type="scientific">Bowdeniella nasicola</name>
    <dbReference type="NCBI Taxonomy" id="208480"/>
    <lineage>
        <taxon>Bacteria</taxon>
        <taxon>Bacillati</taxon>
        <taxon>Actinomycetota</taxon>
        <taxon>Actinomycetes</taxon>
        <taxon>Actinomycetales</taxon>
        <taxon>Actinomycetaceae</taxon>
        <taxon>Bowdeniella</taxon>
    </lineage>
</organism>
<dbReference type="GO" id="GO:0008883">
    <property type="term" value="F:glutamyl-tRNA reductase activity"/>
    <property type="evidence" value="ECO:0007669"/>
    <property type="project" value="UniProtKB-UniRule"/>
</dbReference>
<evidence type="ECO:0000256" key="3">
    <source>
        <dbReference type="ARBA" id="ARBA00012970"/>
    </source>
</evidence>
<gene>
    <name evidence="8" type="primary">hemA</name>
    <name evidence="16" type="ORF">BSZ39_03585</name>
</gene>
<dbReference type="InterPro" id="IPR015895">
    <property type="entry name" value="4pyrrol_synth_GluRdtase_N"/>
</dbReference>
<dbReference type="InterPro" id="IPR006151">
    <property type="entry name" value="Shikm_DH/Glu-tRNA_Rdtase"/>
</dbReference>
<comment type="similarity">
    <text evidence="2 8">Belongs to the glutamyl-tRNA reductase family.</text>
</comment>
<feature type="binding site" evidence="8 10">
    <location>
        <position position="125"/>
    </location>
    <ligand>
        <name>substrate</name>
    </ligand>
</feature>
<comment type="subunit">
    <text evidence="8">Homodimer.</text>
</comment>
<evidence type="ECO:0000256" key="5">
    <source>
        <dbReference type="ARBA" id="ARBA00023002"/>
    </source>
</evidence>
<evidence type="ECO:0000313" key="16">
    <source>
        <dbReference type="EMBL" id="OKL54549.1"/>
    </source>
</evidence>
<feature type="domain" description="Glutamyl-tRNA reductase N-terminal" evidence="15">
    <location>
        <begin position="9"/>
        <end position="159"/>
    </location>
</feature>
<comment type="miscellaneous">
    <text evidence="8">During catalysis, the active site Cys acts as a nucleophile attacking the alpha-carbonyl group of tRNA-bound glutamate with the formation of a thioester intermediate between enzyme and glutamate, and the concomitant release of tRNA(Glu). The thioester intermediate is finally reduced by direct hydride transfer from NADPH, to form the product GSA.</text>
</comment>